<evidence type="ECO:0000313" key="3">
    <source>
        <dbReference type="Proteomes" id="UP001642720"/>
    </source>
</evidence>
<organism evidence="2 3">
    <name type="scientific">Trichoderma ghanense</name>
    <dbReference type="NCBI Taxonomy" id="65468"/>
    <lineage>
        <taxon>Eukaryota</taxon>
        <taxon>Fungi</taxon>
        <taxon>Dikarya</taxon>
        <taxon>Ascomycota</taxon>
        <taxon>Pezizomycotina</taxon>
        <taxon>Sordariomycetes</taxon>
        <taxon>Hypocreomycetidae</taxon>
        <taxon>Hypocreales</taxon>
        <taxon>Hypocreaceae</taxon>
        <taxon>Trichoderma</taxon>
    </lineage>
</organism>
<feature type="region of interest" description="Disordered" evidence="1">
    <location>
        <begin position="1"/>
        <end position="61"/>
    </location>
</feature>
<feature type="compositionally biased region" description="Polar residues" evidence="1">
    <location>
        <begin position="12"/>
        <end position="26"/>
    </location>
</feature>
<keyword evidence="3" id="KW-1185">Reference proteome</keyword>
<feature type="compositionally biased region" description="Basic residues" evidence="1">
    <location>
        <begin position="42"/>
        <end position="53"/>
    </location>
</feature>
<dbReference type="RefSeq" id="XP_073561655.1">
    <property type="nucleotide sequence ID" value="XM_073699987.1"/>
</dbReference>
<proteinExistence type="predicted"/>
<dbReference type="GeneID" id="300574437"/>
<evidence type="ECO:0000256" key="1">
    <source>
        <dbReference type="SAM" id="MobiDB-lite"/>
    </source>
</evidence>
<feature type="compositionally biased region" description="Pro residues" evidence="1">
    <location>
        <begin position="31"/>
        <end position="40"/>
    </location>
</feature>
<comment type="caution">
    <text evidence="2">The sequence shown here is derived from an EMBL/GenBank/DDBJ whole genome shotgun (WGS) entry which is preliminary data.</text>
</comment>
<evidence type="ECO:0000313" key="2">
    <source>
        <dbReference type="EMBL" id="TFB05454.1"/>
    </source>
</evidence>
<dbReference type="Proteomes" id="UP001642720">
    <property type="component" value="Unassembled WGS sequence"/>
</dbReference>
<feature type="compositionally biased region" description="Basic and acidic residues" evidence="1">
    <location>
        <begin position="1"/>
        <end position="11"/>
    </location>
</feature>
<reference evidence="2 3" key="1">
    <citation type="submission" date="2018-01" db="EMBL/GenBank/DDBJ databases">
        <title>Genome characterization of the sugarcane-associated fungus Trichoderma ghanense CCMA-1212 and their application in lignocelulose bioconversion.</title>
        <authorList>
            <person name="Steindorff A.S."/>
            <person name="Mendes T.D."/>
            <person name="Vilela E.S.D."/>
            <person name="Rodrigues D.S."/>
            <person name="Formighieri E.F."/>
            <person name="Melo I.S."/>
            <person name="Favaro L.C.L."/>
        </authorList>
    </citation>
    <scope>NUCLEOTIDE SEQUENCE [LARGE SCALE GENOMIC DNA]</scope>
    <source>
        <strain evidence="2 3">CCMA-1212</strain>
    </source>
</reference>
<dbReference type="EMBL" id="PPTA01000003">
    <property type="protein sequence ID" value="TFB05454.1"/>
    <property type="molecule type" value="Genomic_DNA"/>
</dbReference>
<accession>A0ABY2HAU5</accession>
<sequence>MRIRKSRDAPSKHSTPPLKNQHQKLNLTQQPPQPPLPPTPLKSRKQRPKRMQHPRINVPPRPHAVVLEHLLHDQVRGPAGDPARSICKYVFGEALVGGECEWAVGIDVMVLWADLVGSD</sequence>
<protein>
    <submittedName>
        <fullName evidence="2">Uncharacterized protein</fullName>
    </submittedName>
</protein>
<name>A0ABY2HAU5_9HYPO</name>
<gene>
    <name evidence="2" type="ORF">CCMA1212_002607</name>
</gene>